<keyword evidence="1" id="KW-1133">Transmembrane helix</keyword>
<keyword evidence="1" id="KW-0472">Membrane</keyword>
<name>A0A502EY45_9FLAO</name>
<reference evidence="2 3" key="1">
    <citation type="journal article" date="2019" name="Environ. Microbiol.">
        <title>Species interactions and distinct microbial communities in high Arctic permafrost affected cryosols are associated with the CH4 and CO2 gas fluxes.</title>
        <authorList>
            <person name="Altshuler I."/>
            <person name="Hamel J."/>
            <person name="Turney S."/>
            <person name="Magnuson E."/>
            <person name="Levesque R."/>
            <person name="Greer C."/>
            <person name="Whyte L.G."/>
        </authorList>
    </citation>
    <scope>NUCLEOTIDE SEQUENCE [LARGE SCALE GENOMIC DNA]</scope>
    <source>
        <strain evidence="2 3">42</strain>
    </source>
</reference>
<dbReference type="AlphaFoldDB" id="A0A502EY45"/>
<dbReference type="RefSeq" id="WP_140504989.1">
    <property type="nucleotide sequence ID" value="NZ_RCZH01000004.1"/>
</dbReference>
<accession>A0A502EY45</accession>
<organism evidence="2 3">
    <name type="scientific">Flavobacterium pectinovorum</name>
    <dbReference type="NCBI Taxonomy" id="29533"/>
    <lineage>
        <taxon>Bacteria</taxon>
        <taxon>Pseudomonadati</taxon>
        <taxon>Bacteroidota</taxon>
        <taxon>Flavobacteriia</taxon>
        <taxon>Flavobacteriales</taxon>
        <taxon>Flavobacteriaceae</taxon>
        <taxon>Flavobacterium</taxon>
    </lineage>
</organism>
<sequence length="221" mass="26425">MDFKKKYFKKKSEFIDLKPLDNKNTRGEIKLGVIILIMVFLFLIAFYFFENVFLKSGGIFRLVAIGITFSAAIMVVLYFRLLIYKTDKRNKINSAIVNYDFSNDENNIIEVRFKNFFKDELCYLNFKNNAIKIGLIDQKCKWLYKEKEILYFALLFSKLKENNYFKNTIENKDFCEVSSQFLDIKINSTMLTKYDLSKENNLIKAHHEKYYENDYSIFNQI</sequence>
<dbReference type="Proteomes" id="UP000319700">
    <property type="component" value="Unassembled WGS sequence"/>
</dbReference>
<evidence type="ECO:0000256" key="1">
    <source>
        <dbReference type="SAM" id="Phobius"/>
    </source>
</evidence>
<dbReference type="OrthoDB" id="1339127at2"/>
<protein>
    <submittedName>
        <fullName evidence="2">Uncharacterized protein</fullName>
    </submittedName>
</protein>
<feature type="transmembrane region" description="Helical" evidence="1">
    <location>
        <begin position="61"/>
        <end position="83"/>
    </location>
</feature>
<keyword evidence="1" id="KW-0812">Transmembrane</keyword>
<evidence type="ECO:0000313" key="2">
    <source>
        <dbReference type="EMBL" id="TPG41954.1"/>
    </source>
</evidence>
<feature type="transmembrane region" description="Helical" evidence="1">
    <location>
        <begin position="31"/>
        <end position="49"/>
    </location>
</feature>
<gene>
    <name evidence="2" type="ORF">EAH81_06425</name>
</gene>
<proteinExistence type="predicted"/>
<keyword evidence="3" id="KW-1185">Reference proteome</keyword>
<comment type="caution">
    <text evidence="2">The sequence shown here is derived from an EMBL/GenBank/DDBJ whole genome shotgun (WGS) entry which is preliminary data.</text>
</comment>
<evidence type="ECO:0000313" key="3">
    <source>
        <dbReference type="Proteomes" id="UP000319700"/>
    </source>
</evidence>
<dbReference type="EMBL" id="RCZH01000004">
    <property type="protein sequence ID" value="TPG41954.1"/>
    <property type="molecule type" value="Genomic_DNA"/>
</dbReference>